<dbReference type="Gene3D" id="3.30.1340.30">
    <property type="match status" value="1"/>
</dbReference>
<dbReference type="InterPro" id="IPR014004">
    <property type="entry name" value="Transpt-assoc_nodulatn_dom_bac"/>
</dbReference>
<feature type="region of interest" description="Disordered" evidence="2">
    <location>
        <begin position="202"/>
        <end position="298"/>
    </location>
</feature>
<keyword evidence="1 3" id="KW-0732">Signal</keyword>
<feature type="domain" description="BON" evidence="4">
    <location>
        <begin position="129"/>
        <end position="196"/>
    </location>
</feature>
<keyword evidence="6" id="KW-1185">Reference proteome</keyword>
<evidence type="ECO:0000256" key="3">
    <source>
        <dbReference type="SAM" id="SignalP"/>
    </source>
</evidence>
<dbReference type="PROSITE" id="PS50914">
    <property type="entry name" value="BON"/>
    <property type="match status" value="2"/>
</dbReference>
<feature type="compositionally biased region" description="Polar residues" evidence="2">
    <location>
        <begin position="287"/>
        <end position="298"/>
    </location>
</feature>
<dbReference type="PANTHER" id="PTHR34606:SF4">
    <property type="entry name" value="OUTER MEMBRANE LIPOPROTEIN DOLP"/>
    <property type="match status" value="1"/>
</dbReference>
<dbReference type="EMBL" id="CP021455">
    <property type="protein sequence ID" value="ARU06629.1"/>
    <property type="molecule type" value="Genomic_DNA"/>
</dbReference>
<evidence type="ECO:0000259" key="4">
    <source>
        <dbReference type="PROSITE" id="PS50914"/>
    </source>
</evidence>
<proteinExistence type="predicted"/>
<dbReference type="Pfam" id="PF04972">
    <property type="entry name" value="BON"/>
    <property type="match status" value="2"/>
</dbReference>
<dbReference type="PROSITE" id="PS51257">
    <property type="entry name" value="PROKAR_LIPOPROTEIN"/>
    <property type="match status" value="1"/>
</dbReference>
<dbReference type="InterPro" id="IPR007055">
    <property type="entry name" value="BON_dom"/>
</dbReference>
<feature type="compositionally biased region" description="Low complexity" evidence="2">
    <location>
        <begin position="246"/>
        <end position="266"/>
    </location>
</feature>
<gene>
    <name evidence="5" type="ORF">CCO03_03480</name>
</gene>
<name>A0A1Y0ETJ6_9BURK</name>
<accession>A0A1Y0ETJ6</accession>
<dbReference type="Proteomes" id="UP000196138">
    <property type="component" value="Chromosome"/>
</dbReference>
<feature type="compositionally biased region" description="Low complexity" evidence="2">
    <location>
        <begin position="227"/>
        <end position="236"/>
    </location>
</feature>
<dbReference type="InterPro" id="IPR051686">
    <property type="entry name" value="Lipoprotein_DolP"/>
</dbReference>
<evidence type="ECO:0000313" key="5">
    <source>
        <dbReference type="EMBL" id="ARU06629.1"/>
    </source>
</evidence>
<evidence type="ECO:0000256" key="2">
    <source>
        <dbReference type="SAM" id="MobiDB-lite"/>
    </source>
</evidence>
<feature type="domain" description="BON" evidence="4">
    <location>
        <begin position="53"/>
        <end position="120"/>
    </location>
</feature>
<feature type="chain" id="PRO_5012485598" description="BON domain-containing protein" evidence="3">
    <location>
        <begin position="19"/>
        <end position="298"/>
    </location>
</feature>
<dbReference type="PANTHER" id="PTHR34606">
    <property type="entry name" value="BON DOMAIN-CONTAINING PROTEIN"/>
    <property type="match status" value="1"/>
</dbReference>
<organism evidence="5 6">
    <name type="scientific">Comamonas serinivorans</name>
    <dbReference type="NCBI Taxonomy" id="1082851"/>
    <lineage>
        <taxon>Bacteria</taxon>
        <taxon>Pseudomonadati</taxon>
        <taxon>Pseudomonadota</taxon>
        <taxon>Betaproteobacteria</taxon>
        <taxon>Burkholderiales</taxon>
        <taxon>Comamonadaceae</taxon>
        <taxon>Comamonas</taxon>
    </lineage>
</organism>
<evidence type="ECO:0000256" key="1">
    <source>
        <dbReference type="ARBA" id="ARBA00022729"/>
    </source>
</evidence>
<feature type="signal peptide" evidence="3">
    <location>
        <begin position="1"/>
        <end position="18"/>
    </location>
</feature>
<dbReference type="OrthoDB" id="5294487at2"/>
<sequence length="298" mass="30335">MRNNLGMRVLALSLSATALGTALSGCVPLVIGGAAVGGTMVATDRRSSSTLLDDQGIELRVGRQIYDVVGGSSHVNVTSWAGRVLLTGEVPAEQDRQRAEQVARSVANVREVINDLAVMPASGLGTRTNDSFITSKVKSALAGNSQVAAKDVKVITERGSTYLMGSVTAAEAEAATETARTVSGVERVVRVFEYVTPGQADLNAVPAQPSYPRTTPTQLGEEAAGRPPVSSLGAPAPVAPAPIAPAPAAAPTRTTAPAPASTVPRAAPSPAPAPASQVQSLPPLEPAQSSPVTNSPLR</sequence>
<evidence type="ECO:0000313" key="6">
    <source>
        <dbReference type="Proteomes" id="UP000196138"/>
    </source>
</evidence>
<dbReference type="AlphaFoldDB" id="A0A1Y0ETJ6"/>
<dbReference type="SMART" id="SM00749">
    <property type="entry name" value="BON"/>
    <property type="match status" value="2"/>
</dbReference>
<dbReference type="KEGG" id="cser:CCO03_03480"/>
<reference evidence="5 6" key="1">
    <citation type="submission" date="2017-05" db="EMBL/GenBank/DDBJ databases">
        <authorList>
            <person name="Song R."/>
            <person name="Chenine A.L."/>
            <person name="Ruprecht R.M."/>
        </authorList>
    </citation>
    <scope>NUCLEOTIDE SEQUENCE [LARGE SCALE GENOMIC DNA]</scope>
    <source>
        <strain evidence="5 6">DSM 26136</strain>
    </source>
</reference>
<protein>
    <recommendedName>
        <fullName evidence="4">BON domain-containing protein</fullName>
    </recommendedName>
</protein>